<dbReference type="HOGENOM" id="CLU_323821_0_0_10"/>
<keyword evidence="6" id="KW-1185">Reference proteome</keyword>
<sequence length="892" mass="94017">MWSTLPYLVKVQICFALLWIVYRFFLQRDGRFARSRAYLLLSVPVSFLIPLLSIPVLPASQPAPVPAVPVAAVAEAPVRAQPVSAAEDASLFAEAAPAALSASPAPSPASGAASAMTAVTVASPGAQASAFFREAAASAFAALVPAGWSGLMYAWLLWCGIAGSLLLLLYYLGHTLRWVRLMREGNVSRMLDDVRVVYSPAVSSPCSLFNCIFINRRDLGENEFRELMAHELCHIRLRHSWDRLLAVVVTLFCWWNPFVWLWHRSLCEVHEYQADDAVLQCGFDAEQYIMLMVSSVAGARTTLASGFSYSLVRKRLQMLSRGASRRAGLRMLLVVPALAVLLALFSFTERPVAAGSPEQVPAELSDQLLSAFGYSADAVPAAVQAQTAAEEGPILFSGDDAVPSDDAEPTAAVQPGAAFADASGVSGYGAPVSGESPAVQRVSSKGDDVVIMVDGKVDPRGVQALNELDPSDVERITVGTKDSPVVMVTTKRYLRDYPEEAAAIRKREGDFGVREFLNASAEDPQASAGSRAGGSVPVKADGWDEAIEAAAAAIEQSALKLASSTLDLTANALGAASSGSAVSSRGRISASGDVSRAKPEAARVEEDIAKAKADIERAKTEVVAEAARLRKQLDDDTSRWAGTFAGQYAGDSRETSKSHVQDNMVRLTRFAGQTITGVSASSGFSVEVRKSNSTSVEIVMPAEWQQYLTCELTPDGVVQLGLDTKRLSGSRGLRINKGQLTAVVSLPKLSLLKCSSGAVIRCTGIFKGGTVQLRASSGGMVDGLSLKASEALIDASSGGGIRNVAVTAPKAGVEISSGAVVKGVSLDVTALTCQASSGAVATLEHTGNNSMLNTSSGGVIRITGSTRILTVNKSRSGGNINTDGYTVSYRVQ</sequence>
<feature type="domain" description="Peptidase M56" evidence="3">
    <location>
        <begin position="151"/>
        <end position="301"/>
    </location>
</feature>
<evidence type="ECO:0000256" key="2">
    <source>
        <dbReference type="SAM" id="Phobius"/>
    </source>
</evidence>
<dbReference type="InterPro" id="IPR052173">
    <property type="entry name" value="Beta-lactam_resp_regulator"/>
</dbReference>
<evidence type="ECO:0000259" key="3">
    <source>
        <dbReference type="Pfam" id="PF05569"/>
    </source>
</evidence>
<feature type="coiled-coil region" evidence="1">
    <location>
        <begin position="601"/>
        <end position="632"/>
    </location>
</feature>
<dbReference type="Pfam" id="PF10988">
    <property type="entry name" value="DUF2807"/>
    <property type="match status" value="1"/>
</dbReference>
<dbReference type="Gene3D" id="2.160.20.120">
    <property type="match status" value="1"/>
</dbReference>
<dbReference type="EMBL" id="ADLD01000003">
    <property type="protein sequence ID" value="EHB93315.1"/>
    <property type="molecule type" value="Genomic_DNA"/>
</dbReference>
<dbReference type="Proteomes" id="UP000006008">
    <property type="component" value="Unassembled WGS sequence"/>
</dbReference>
<comment type="caution">
    <text evidence="5">The sequence shown here is derived from an EMBL/GenBank/DDBJ whole genome shotgun (WGS) entry which is preliminary data.</text>
</comment>
<dbReference type="PANTHER" id="PTHR34978">
    <property type="entry name" value="POSSIBLE SENSOR-TRANSDUCER PROTEIN BLAR"/>
    <property type="match status" value="1"/>
</dbReference>
<keyword evidence="2" id="KW-0472">Membrane</keyword>
<dbReference type="PANTHER" id="PTHR34978:SF3">
    <property type="entry name" value="SLR0241 PROTEIN"/>
    <property type="match status" value="1"/>
</dbReference>
<feature type="domain" description="Putative auto-transporter adhesin head GIN" evidence="4">
    <location>
        <begin position="676"/>
        <end position="865"/>
    </location>
</feature>
<name>G5H576_9BACT</name>
<evidence type="ECO:0000256" key="1">
    <source>
        <dbReference type="SAM" id="Coils"/>
    </source>
</evidence>
<dbReference type="AlphaFoldDB" id="G5H576"/>
<protein>
    <recommendedName>
        <fullName evidence="7">Peptidase M56 domain-containing protein</fullName>
    </recommendedName>
</protein>
<dbReference type="InterPro" id="IPR008756">
    <property type="entry name" value="Peptidase_M56"/>
</dbReference>
<dbReference type="InterPro" id="IPR021255">
    <property type="entry name" value="DUF2807"/>
</dbReference>
<feature type="transmembrane region" description="Helical" evidence="2">
    <location>
        <begin position="244"/>
        <end position="262"/>
    </location>
</feature>
<proteinExistence type="predicted"/>
<dbReference type="eggNOG" id="COG4219">
    <property type="taxonomic scope" value="Bacteria"/>
</dbReference>
<dbReference type="Pfam" id="PF05569">
    <property type="entry name" value="Peptidase_M56"/>
    <property type="match status" value="1"/>
</dbReference>
<evidence type="ECO:0000259" key="4">
    <source>
        <dbReference type="Pfam" id="PF10988"/>
    </source>
</evidence>
<evidence type="ECO:0000313" key="5">
    <source>
        <dbReference type="EMBL" id="EHB93315.1"/>
    </source>
</evidence>
<reference evidence="5 6" key="1">
    <citation type="submission" date="2011-08" db="EMBL/GenBank/DDBJ databases">
        <title>The Genome Sequence of Alistipes indistinctus YIT 12060.</title>
        <authorList>
            <consortium name="The Broad Institute Genome Sequencing Platform"/>
            <person name="Earl A."/>
            <person name="Ward D."/>
            <person name="Feldgarden M."/>
            <person name="Gevers D."/>
            <person name="Morotomi M."/>
            <person name="Young S.K."/>
            <person name="Zeng Q."/>
            <person name="Gargeya S."/>
            <person name="Fitzgerald M."/>
            <person name="Haas B."/>
            <person name="Abouelleil A."/>
            <person name="Alvarado L."/>
            <person name="Arachchi H.M."/>
            <person name="Berlin A."/>
            <person name="Brown A."/>
            <person name="Chapman S.B."/>
            <person name="Chen Z."/>
            <person name="Dunbar C."/>
            <person name="Freedman E."/>
            <person name="Gearin G."/>
            <person name="Gellesch M."/>
            <person name="Goldberg J."/>
            <person name="Griggs A."/>
            <person name="Gujja S."/>
            <person name="Heiman D."/>
            <person name="Howarth C."/>
            <person name="Larson L."/>
            <person name="Lui A."/>
            <person name="MacDonald P.J.P."/>
            <person name="Montmayeur A."/>
            <person name="Murphy C."/>
            <person name="Neiman D."/>
            <person name="Pearson M."/>
            <person name="Priest M."/>
            <person name="Roberts A."/>
            <person name="Saif S."/>
            <person name="Shea T."/>
            <person name="Shenoy N."/>
            <person name="Sisk P."/>
            <person name="Stolte C."/>
            <person name="Sykes S."/>
            <person name="Wortman J."/>
            <person name="Nusbaum C."/>
            <person name="Birren B."/>
        </authorList>
    </citation>
    <scope>NUCLEOTIDE SEQUENCE [LARGE SCALE GENOMIC DNA]</scope>
    <source>
        <strain evidence="5 6">YIT 12060</strain>
    </source>
</reference>
<keyword evidence="2" id="KW-0812">Transmembrane</keyword>
<feature type="transmembrane region" description="Helical" evidence="2">
    <location>
        <begin position="288"/>
        <end position="309"/>
    </location>
</feature>
<dbReference type="GeneID" id="92816512"/>
<dbReference type="OrthoDB" id="9814002at2"/>
<accession>G5H576</accession>
<keyword evidence="1" id="KW-0175">Coiled coil</keyword>
<keyword evidence="2" id="KW-1133">Transmembrane helix</keyword>
<feature type="transmembrane region" description="Helical" evidence="2">
    <location>
        <begin position="329"/>
        <end position="347"/>
    </location>
</feature>
<evidence type="ECO:0000313" key="6">
    <source>
        <dbReference type="Proteomes" id="UP000006008"/>
    </source>
</evidence>
<feature type="transmembrane region" description="Helical" evidence="2">
    <location>
        <begin position="37"/>
        <end position="57"/>
    </location>
</feature>
<dbReference type="RefSeq" id="WP_009132892.1">
    <property type="nucleotide sequence ID" value="NZ_CP102250.1"/>
</dbReference>
<organism evidence="5 6">
    <name type="scientific">Alistipes indistinctus YIT 12060</name>
    <dbReference type="NCBI Taxonomy" id="742725"/>
    <lineage>
        <taxon>Bacteria</taxon>
        <taxon>Pseudomonadati</taxon>
        <taxon>Bacteroidota</taxon>
        <taxon>Bacteroidia</taxon>
        <taxon>Bacteroidales</taxon>
        <taxon>Rikenellaceae</taxon>
        <taxon>Alistipes</taxon>
    </lineage>
</organism>
<feature type="transmembrane region" description="Helical" evidence="2">
    <location>
        <begin position="6"/>
        <end position="25"/>
    </location>
</feature>
<dbReference type="CDD" id="cd07341">
    <property type="entry name" value="M56_BlaR1_MecR1_like"/>
    <property type="match status" value="1"/>
</dbReference>
<dbReference type="STRING" id="742725.HMPREF9450_00086"/>
<feature type="transmembrane region" description="Helical" evidence="2">
    <location>
        <begin position="152"/>
        <end position="173"/>
    </location>
</feature>
<evidence type="ECO:0008006" key="7">
    <source>
        <dbReference type="Google" id="ProtNLM"/>
    </source>
</evidence>
<dbReference type="PATRIC" id="fig|742725.3.peg.94"/>
<gene>
    <name evidence="5" type="ORF">HMPREF9450_00086</name>
</gene>